<dbReference type="Bgee" id="WBGene00016766">
    <property type="expression patterns" value="Expressed in larva and 3 other cell types or tissues"/>
</dbReference>
<dbReference type="PaxDb" id="6239-C49C8.2"/>
<keyword evidence="1" id="KW-1133">Transmembrane helix</keyword>
<dbReference type="EMBL" id="BX284604">
    <property type="protein sequence ID" value="CCD67642.1"/>
    <property type="molecule type" value="Genomic_DNA"/>
</dbReference>
<accession>Q18706</accession>
<keyword evidence="3" id="KW-1185">Reference proteome</keyword>
<proteinExistence type="predicted"/>
<dbReference type="OMA" id="SHGHYFA"/>
<organism evidence="2 3">
    <name type="scientific">Caenorhabditis elegans</name>
    <dbReference type="NCBI Taxonomy" id="6239"/>
    <lineage>
        <taxon>Eukaryota</taxon>
        <taxon>Metazoa</taxon>
        <taxon>Ecdysozoa</taxon>
        <taxon>Nematoda</taxon>
        <taxon>Chromadorea</taxon>
        <taxon>Rhabditida</taxon>
        <taxon>Rhabditina</taxon>
        <taxon>Rhabditomorpha</taxon>
        <taxon>Rhabditoidea</taxon>
        <taxon>Rhabditidae</taxon>
        <taxon>Peloderinae</taxon>
        <taxon>Caenorhabditis</taxon>
    </lineage>
</organism>
<dbReference type="WormBase" id="C49C8.2">
    <property type="protein sequence ID" value="CE33571"/>
    <property type="gene ID" value="WBGene00016766"/>
</dbReference>
<dbReference type="AGR" id="WB:WBGene00016766"/>
<dbReference type="Proteomes" id="UP000001940">
    <property type="component" value="Chromosome IV"/>
</dbReference>
<reference evidence="2 3" key="1">
    <citation type="journal article" date="1998" name="Science">
        <title>Genome sequence of the nematode C. elegans: a platform for investigating biology.</title>
        <authorList>
            <consortium name="The C. elegans sequencing consortium"/>
            <person name="Sulson J.E."/>
            <person name="Waterston R."/>
        </authorList>
    </citation>
    <scope>NUCLEOTIDE SEQUENCE [LARGE SCALE GENOMIC DNA]</scope>
    <source>
        <strain evidence="2 3">Bristol N2</strain>
    </source>
</reference>
<dbReference type="AlphaFoldDB" id="Q18706"/>
<keyword evidence="1" id="KW-0812">Transmembrane</keyword>
<dbReference type="eggNOG" id="ENOG502THNI">
    <property type="taxonomic scope" value="Eukaryota"/>
</dbReference>
<dbReference type="KEGG" id="cel:CELE_C49C8.2"/>
<dbReference type="RefSeq" id="NP_501482.2">
    <property type="nucleotide sequence ID" value="NM_069081.4"/>
</dbReference>
<dbReference type="OrthoDB" id="5843956at2759"/>
<evidence type="ECO:0000313" key="3">
    <source>
        <dbReference type="Proteomes" id="UP000001940"/>
    </source>
</evidence>
<dbReference type="UCSC" id="C49C8.2">
    <property type="organism name" value="c. elegans"/>
</dbReference>
<evidence type="ECO:0000313" key="4">
    <source>
        <dbReference type="WormBase" id="C49C8.2"/>
    </source>
</evidence>
<protein>
    <submittedName>
        <fullName evidence="2">TMhelix containing protein</fullName>
    </submittedName>
</protein>
<evidence type="ECO:0000313" key="2">
    <source>
        <dbReference type="EMBL" id="CCD67642.1"/>
    </source>
</evidence>
<dbReference type="PIR" id="T29851">
    <property type="entry name" value="T29851"/>
</dbReference>
<sequence length="172" mass="19183">MEYANAAKEIVTAIQKADAEMKTRIQKMMKHRTLEDVAVLQTMLERVSQSSNKELISDFNKHQIPQRLQKVASLVKNSHGHYFAEIQGDGIDYTLFTCLRNEGYWMEKQRAACAAGAVAGLLLLGGPTVYMGFIIAAMQKHLGEMEANLAFVVSEIESIFDQTNSLMLANIV</sequence>
<gene>
    <name evidence="2 4" type="ORF">C49C8.2</name>
    <name evidence="2" type="ORF">CELE_C49C8.2</name>
</gene>
<dbReference type="InParanoid" id="Q18706"/>
<keyword evidence="1" id="KW-0472">Membrane</keyword>
<dbReference type="FunCoup" id="Q18706">
    <property type="interactions" value="858"/>
</dbReference>
<dbReference type="HOGENOM" id="CLU_1596069_0_0_1"/>
<name>Q18706_CAEEL</name>
<evidence type="ECO:0000256" key="1">
    <source>
        <dbReference type="SAM" id="Phobius"/>
    </source>
</evidence>
<dbReference type="GeneID" id="177669"/>
<dbReference type="CTD" id="177669"/>
<feature type="transmembrane region" description="Helical" evidence="1">
    <location>
        <begin position="111"/>
        <end position="138"/>
    </location>
</feature>